<keyword evidence="2" id="KW-0812">Transmembrane</keyword>
<dbReference type="SUPFAM" id="SSF51126">
    <property type="entry name" value="Pectin lyase-like"/>
    <property type="match status" value="1"/>
</dbReference>
<reference evidence="3" key="1">
    <citation type="submission" date="2020-02" db="EMBL/GenBank/DDBJ databases">
        <authorList>
            <person name="Meier V. D."/>
        </authorList>
    </citation>
    <scope>NUCLEOTIDE SEQUENCE</scope>
    <source>
        <strain evidence="3">AVDCRST_MAG35</strain>
    </source>
</reference>
<dbReference type="AlphaFoldDB" id="A0A6J4QD12"/>
<name>A0A6J4QD12_9ACTN</name>
<keyword evidence="2" id="KW-1133">Transmembrane helix</keyword>
<dbReference type="Gene3D" id="2.160.20.10">
    <property type="entry name" value="Single-stranded right-handed beta-helix, Pectin lyase-like"/>
    <property type="match status" value="1"/>
</dbReference>
<evidence type="ECO:0000256" key="1">
    <source>
        <dbReference type="SAM" id="MobiDB-lite"/>
    </source>
</evidence>
<evidence type="ECO:0000313" key="3">
    <source>
        <dbReference type="EMBL" id="CAA9439593.1"/>
    </source>
</evidence>
<dbReference type="EMBL" id="CADCUY010000602">
    <property type="protein sequence ID" value="CAA9439593.1"/>
    <property type="molecule type" value="Genomic_DNA"/>
</dbReference>
<protein>
    <submittedName>
        <fullName evidence="3">Endo-1,4-beta-glucanase Z</fullName>
    </submittedName>
</protein>
<feature type="compositionally biased region" description="Basic and acidic residues" evidence="1">
    <location>
        <begin position="87"/>
        <end position="96"/>
    </location>
</feature>
<dbReference type="InterPro" id="IPR011050">
    <property type="entry name" value="Pectin_lyase_fold/virulence"/>
</dbReference>
<feature type="region of interest" description="Disordered" evidence="1">
    <location>
        <begin position="45"/>
        <end position="99"/>
    </location>
</feature>
<dbReference type="SMART" id="SM00710">
    <property type="entry name" value="PbH1"/>
    <property type="match status" value="5"/>
</dbReference>
<keyword evidence="2" id="KW-0472">Membrane</keyword>
<feature type="transmembrane region" description="Helical" evidence="2">
    <location>
        <begin position="12"/>
        <end position="37"/>
    </location>
</feature>
<accession>A0A6J4QD12</accession>
<dbReference type="InterPro" id="IPR006626">
    <property type="entry name" value="PbH1"/>
</dbReference>
<organism evidence="3">
    <name type="scientific">uncultured Quadrisphaera sp</name>
    <dbReference type="NCBI Taxonomy" id="904978"/>
    <lineage>
        <taxon>Bacteria</taxon>
        <taxon>Bacillati</taxon>
        <taxon>Actinomycetota</taxon>
        <taxon>Actinomycetes</taxon>
        <taxon>Kineosporiales</taxon>
        <taxon>Kineosporiaceae</taxon>
        <taxon>Quadrisphaera</taxon>
        <taxon>environmental samples</taxon>
    </lineage>
</organism>
<evidence type="ECO:0000256" key="2">
    <source>
        <dbReference type="SAM" id="Phobius"/>
    </source>
</evidence>
<proteinExistence type="predicted"/>
<dbReference type="InterPro" id="IPR012334">
    <property type="entry name" value="Pectin_lyas_fold"/>
</dbReference>
<gene>
    <name evidence="3" type="ORF">AVDCRST_MAG35-3185</name>
</gene>
<sequence>MSDRLTDVGSARLAVGATALLLAVSAVGVLVLLLTLLPGGLPPGGPVADGGDRPGSSAPASPPAPTAAPVRMPAGLPDTAAVSCPDGARDPGRDVEVTDAEELQEALDEAGPGDLVTLADGVYEGEFTASADGTETDPVWVCGRAGAVLQGPGTDDGFVLHLQGVAHWRLVGFTVREGQKGVMADGTTSSVLQDLTVTEIGDEAVHLRTGSTDNVVRGLTISDTGQRKERFGEGVYVGTAESNWCDLSDCEPDESDRNVITANTITDTTAEAVDIKEGTTGGVVHGNTFDGAGMADDTDSWVDLKGNGWLVQANRGTTSERSGFEVQEVVDGWGTDNTFDGNTADVRGPGYGIDVKDVDGNRVTCSNEAIDAEEGLSTIECT</sequence>